<gene>
    <name evidence="1" type="ORF">D1825_15960</name>
</gene>
<dbReference type="OrthoDB" id="4825705at2"/>
<keyword evidence="2" id="KW-1185">Reference proteome</keyword>
<dbReference type="EMBL" id="QWKP01000219">
    <property type="protein sequence ID" value="RHA37914.1"/>
    <property type="molecule type" value="Genomic_DNA"/>
</dbReference>
<dbReference type="Proteomes" id="UP000283374">
    <property type="component" value="Unassembled WGS sequence"/>
</dbReference>
<dbReference type="RefSeq" id="WP_118768404.1">
    <property type="nucleotide sequence ID" value="NZ_QWKP01000219.1"/>
</dbReference>
<protein>
    <submittedName>
        <fullName evidence="1">Uncharacterized protein</fullName>
    </submittedName>
</protein>
<comment type="caution">
    <text evidence="1">The sequence shown here is derived from an EMBL/GenBank/DDBJ whole genome shotgun (WGS) entry which is preliminary data.</text>
</comment>
<organism evidence="1 2">
    <name type="scientific">Cellulomonas rhizosphaerae</name>
    <dbReference type="NCBI Taxonomy" id="2293719"/>
    <lineage>
        <taxon>Bacteria</taxon>
        <taxon>Bacillati</taxon>
        <taxon>Actinomycetota</taxon>
        <taxon>Actinomycetes</taxon>
        <taxon>Micrococcales</taxon>
        <taxon>Cellulomonadaceae</taxon>
        <taxon>Cellulomonas</taxon>
    </lineage>
</organism>
<proteinExistence type="predicted"/>
<sequence length="169" mass="18696">MTARLDPRVAGLARESERWVREQDGGFAIGRKDVHVVVTDDAGTLTVEAFERGASNGVQLVTDDDEVLQRYLVTWLLPAWRETHGLGFLPRPGTREAPGYAVVDGGTEAGFEYRIRRALDGEIVARDLLDVDAEALVVTLPHPLDDVLAAARDRNGAPVWASARRWLRR</sequence>
<name>A0A413RI40_9CELL</name>
<reference evidence="1 2" key="1">
    <citation type="submission" date="2018-08" db="EMBL/GenBank/DDBJ databases">
        <title>Cellulomonas rhizosphaerae sp. nov., a novel actinomycete isolated from soil.</title>
        <authorList>
            <person name="Tian Y."/>
        </authorList>
    </citation>
    <scope>NUCLEOTIDE SEQUENCE [LARGE SCALE GENOMIC DNA]</scope>
    <source>
        <strain evidence="1 2">NEAU-TCZ24</strain>
    </source>
</reference>
<evidence type="ECO:0000313" key="1">
    <source>
        <dbReference type="EMBL" id="RHA37914.1"/>
    </source>
</evidence>
<accession>A0A413RI40</accession>
<dbReference type="AlphaFoldDB" id="A0A413RI40"/>
<evidence type="ECO:0000313" key="2">
    <source>
        <dbReference type="Proteomes" id="UP000283374"/>
    </source>
</evidence>